<feature type="transmembrane region" description="Helical" evidence="9">
    <location>
        <begin position="568"/>
        <end position="591"/>
    </location>
</feature>
<dbReference type="EMBL" id="JAOQIO010000113">
    <property type="protein sequence ID" value="MCU6797100.1"/>
    <property type="molecule type" value="Genomic_DNA"/>
</dbReference>
<name>A0ABT2UR31_9BACL</name>
<dbReference type="InterPro" id="IPR048634">
    <property type="entry name" value="SecD_SecF_C"/>
</dbReference>
<feature type="transmembrane region" description="Helical" evidence="9">
    <location>
        <begin position="365"/>
        <end position="390"/>
    </location>
</feature>
<evidence type="ECO:0000256" key="1">
    <source>
        <dbReference type="ARBA" id="ARBA00004651"/>
    </source>
</evidence>
<comment type="similarity">
    <text evidence="10">Belongs to the SecD/SecF family. SecF subfamily.</text>
</comment>
<evidence type="ECO:0000259" key="14">
    <source>
        <dbReference type="Pfam" id="PF22599"/>
    </source>
</evidence>
<dbReference type="InterPro" id="IPR005791">
    <property type="entry name" value="SecD"/>
</dbReference>
<dbReference type="InterPro" id="IPR022646">
    <property type="entry name" value="SecD/SecF_CS"/>
</dbReference>
<dbReference type="NCBIfam" id="TIGR00966">
    <property type="entry name" value="transloc_SecF"/>
    <property type="match status" value="1"/>
</dbReference>
<feature type="signal peptide" evidence="11">
    <location>
        <begin position="1"/>
        <end position="22"/>
    </location>
</feature>
<dbReference type="PANTHER" id="PTHR30081:SF1">
    <property type="entry name" value="PROTEIN TRANSLOCASE SUBUNIT SECD"/>
    <property type="match status" value="1"/>
</dbReference>
<accession>A0ABT2UR31</accession>
<keyword evidence="5 9" id="KW-0653">Protein transport</keyword>
<dbReference type="Pfam" id="PF21760">
    <property type="entry name" value="SecD_1st"/>
    <property type="match status" value="1"/>
</dbReference>
<dbReference type="InterPro" id="IPR054384">
    <property type="entry name" value="SecDF_P1_head"/>
</dbReference>
<dbReference type="SUPFAM" id="SSF82866">
    <property type="entry name" value="Multidrug efflux transporter AcrB transmembrane domain"/>
    <property type="match status" value="2"/>
</dbReference>
<evidence type="ECO:0000259" key="13">
    <source>
        <dbReference type="Pfam" id="PF21760"/>
    </source>
</evidence>
<keyword evidence="7 9" id="KW-0811">Translocation</keyword>
<comment type="subunit">
    <text evidence="9">Forms a complex with SecF. Part of the essential Sec protein translocation apparatus which comprises SecA, SecYEG and auxiliary proteins SecDF. Other proteins may also be involved.</text>
</comment>
<gene>
    <name evidence="10 15" type="primary">secF</name>
    <name evidence="9" type="synonym">secD</name>
    <name evidence="15" type="ORF">OB236_33720</name>
</gene>
<evidence type="ECO:0000256" key="5">
    <source>
        <dbReference type="ARBA" id="ARBA00022927"/>
    </source>
</evidence>
<feature type="transmembrane region" description="Helical" evidence="9">
    <location>
        <begin position="292"/>
        <end position="314"/>
    </location>
</feature>
<evidence type="ECO:0000256" key="8">
    <source>
        <dbReference type="ARBA" id="ARBA00023136"/>
    </source>
</evidence>
<dbReference type="Pfam" id="PF07549">
    <property type="entry name" value="Sec_GG"/>
    <property type="match status" value="1"/>
</dbReference>
<feature type="transmembrane region" description="Helical" evidence="9">
    <location>
        <begin position="597"/>
        <end position="616"/>
    </location>
</feature>
<keyword evidence="4 9" id="KW-0812">Transmembrane</keyword>
<dbReference type="Gene3D" id="1.20.1640.10">
    <property type="entry name" value="Multidrug efflux transporter AcrB transmembrane domain"/>
    <property type="match status" value="2"/>
</dbReference>
<keyword evidence="2 9" id="KW-0813">Transport</keyword>
<evidence type="ECO:0000256" key="7">
    <source>
        <dbReference type="ARBA" id="ARBA00023010"/>
    </source>
</evidence>
<comment type="caution">
    <text evidence="15">The sequence shown here is derived from an EMBL/GenBank/DDBJ whole genome shotgun (WGS) entry which is preliminary data.</text>
</comment>
<evidence type="ECO:0000256" key="9">
    <source>
        <dbReference type="HAMAP-Rule" id="MF_01463"/>
    </source>
</evidence>
<feature type="transmembrane region" description="Helical" evidence="9">
    <location>
        <begin position="240"/>
        <end position="258"/>
    </location>
</feature>
<dbReference type="PANTHER" id="PTHR30081">
    <property type="entry name" value="PROTEIN-EXPORT MEMBRANE PROTEIN SEC"/>
    <property type="match status" value="1"/>
</dbReference>
<feature type="transmembrane region" description="Helical" evidence="9">
    <location>
        <begin position="650"/>
        <end position="668"/>
    </location>
</feature>
<dbReference type="Gene3D" id="3.30.1360.200">
    <property type="match status" value="1"/>
</dbReference>
<dbReference type="HAMAP" id="MF_01464_B">
    <property type="entry name" value="SecF_B"/>
    <property type="match status" value="1"/>
</dbReference>
<dbReference type="InterPro" id="IPR055344">
    <property type="entry name" value="SecD_SecF_C_bact"/>
</dbReference>
<evidence type="ECO:0000313" key="16">
    <source>
        <dbReference type="Proteomes" id="UP001652445"/>
    </source>
</evidence>
<comment type="function">
    <text evidence="9">Part of the Sec protein translocase complex. Interacts with the SecYEG preprotein conducting channel. SecDF uses the proton motive force (PMF) to complete protein translocation after the ATP-dependent function of SecA.</text>
</comment>
<dbReference type="InterPro" id="IPR022645">
    <property type="entry name" value="SecD/SecF_bac"/>
</dbReference>
<feature type="domain" description="Protein translocase subunit SecDF P1" evidence="13">
    <location>
        <begin position="67"/>
        <end position="119"/>
    </location>
</feature>
<feature type="domain" description="SecDF P1 head subdomain" evidence="14">
    <location>
        <begin position="122"/>
        <end position="217"/>
    </location>
</feature>
<reference evidence="15 16" key="1">
    <citation type="submission" date="2022-09" db="EMBL/GenBank/DDBJ databases">
        <authorList>
            <person name="Han X.L."/>
            <person name="Wang Q."/>
            <person name="Lu T."/>
        </authorList>
    </citation>
    <scope>NUCLEOTIDE SEQUENCE [LARGE SCALE GENOMIC DNA]</scope>
    <source>
        <strain evidence="15 16">WQ 127069</strain>
    </source>
</reference>
<dbReference type="Proteomes" id="UP001652445">
    <property type="component" value="Unassembled WGS sequence"/>
</dbReference>
<evidence type="ECO:0000256" key="11">
    <source>
        <dbReference type="SAM" id="SignalP"/>
    </source>
</evidence>
<comment type="similarity">
    <text evidence="9">Belongs to the SecD/SecF family. SecD subfamily.</text>
</comment>
<feature type="domain" description="Protein export membrane protein SecD/SecF C-terminal" evidence="12">
    <location>
        <begin position="516"/>
        <end position="702"/>
    </location>
</feature>
<evidence type="ECO:0000256" key="6">
    <source>
        <dbReference type="ARBA" id="ARBA00022989"/>
    </source>
</evidence>
<feature type="domain" description="Protein export membrane protein SecD/SecF C-terminal" evidence="12">
    <location>
        <begin position="221"/>
        <end position="386"/>
    </location>
</feature>
<dbReference type="InterPro" id="IPR022813">
    <property type="entry name" value="SecD/SecF_arch_bac"/>
</dbReference>
<feature type="transmembrane region" description="Helical" evidence="9">
    <location>
        <begin position="674"/>
        <end position="700"/>
    </location>
</feature>
<evidence type="ECO:0000256" key="10">
    <source>
        <dbReference type="HAMAP-Rule" id="MF_01464"/>
    </source>
</evidence>
<dbReference type="HAMAP" id="MF_01463_B">
    <property type="entry name" value="SecD_B"/>
    <property type="match status" value="1"/>
</dbReference>
<evidence type="ECO:0000259" key="12">
    <source>
        <dbReference type="Pfam" id="PF02355"/>
    </source>
</evidence>
<feature type="transmembrane region" description="Helical" evidence="9">
    <location>
        <begin position="425"/>
        <end position="443"/>
    </location>
</feature>
<evidence type="ECO:0000256" key="4">
    <source>
        <dbReference type="ARBA" id="ARBA00022692"/>
    </source>
</evidence>
<evidence type="ECO:0000313" key="15">
    <source>
        <dbReference type="EMBL" id="MCU6797100.1"/>
    </source>
</evidence>
<sequence length="717" mass="78464">MKKWARLCGLFLFLVCIGSLVASTTSTVVSNIKLGSDLKGGFEILYQVEPLDSQQTLNADLLIAMEQMIDKRVNISKVSEPEITIEGTDRIRVKIAGAANEEQLRQLIGKPANLTFKSSSGELLLDGRDLAPVGAKLNYDNLNRPVITVTFLDPDKLVRATQAHVGQLLLIALDDEVISFPRILQPISGGTATIEGNFTTESANELKELINAGSLPAKLIEKQVVSVNASLGEMALQQTLFAGFLAFLFICVFMLVVYRLPGFVAILSLVGFIYLCLVVLDFMNAALTLPGIAGFILAVGMAVDANIITSERILEELHDGKSVLSAFRKGQKDSFITILDAHMTTLIAAVVLLNAGSSSVQGFSLILIMTLIASMITNVFGTRCILWIVLSTGWFNHLTWYGIRSNNTGKAAAKISWDIVKVKKWFLYVSLFILLCGTGTTLAKGLTLGVDFKSGTRLDVYVGTPFEVQAVADIIHTNAPESEMKPVTKYGDSNLYATTTFDRPVAADRLKAMETDLKAKYGDQVSKQDVTVDPVIAQEMVKKAGLALLIASGGVVIYMAIRFQLSFGIACVVALLHDVLIPVSLFAFFRIEIDPTFVAAILTIVGYSINDTIVIFDRIRTNLKRTPSWTVTDLDELVNRSLWQTMRRSIYTVLTVFICAMSLQWFAGEGLHSFSLALILGLISGTYSSIFIAAQLWLVIVKRYPRLLDPLRRSSVS</sequence>
<feature type="transmembrane region" description="Helical" evidence="9">
    <location>
        <begin position="335"/>
        <end position="353"/>
    </location>
</feature>
<comment type="caution">
    <text evidence="9">Lacks conserved residue(s) required for the propagation of feature annotation.</text>
</comment>
<feature type="chain" id="PRO_5047529859" description="Multifunctional fusion protein" evidence="11">
    <location>
        <begin position="23"/>
        <end position="717"/>
    </location>
</feature>
<keyword evidence="6 9" id="KW-1133">Transmembrane helix</keyword>
<organism evidence="15 16">
    <name type="scientific">Paenibacillus baimaensis</name>
    <dbReference type="NCBI Taxonomy" id="2982185"/>
    <lineage>
        <taxon>Bacteria</taxon>
        <taxon>Bacillati</taxon>
        <taxon>Bacillota</taxon>
        <taxon>Bacilli</taxon>
        <taxon>Bacillales</taxon>
        <taxon>Paenibacillaceae</taxon>
        <taxon>Paenibacillus</taxon>
    </lineage>
</organism>
<dbReference type="Pfam" id="PF02355">
    <property type="entry name" value="SecD_SecF_C"/>
    <property type="match status" value="2"/>
</dbReference>
<evidence type="ECO:0000256" key="3">
    <source>
        <dbReference type="ARBA" id="ARBA00022475"/>
    </source>
</evidence>
<keyword evidence="8 9" id="KW-0472">Membrane</keyword>
<dbReference type="Pfam" id="PF22599">
    <property type="entry name" value="SecDF_P1_head"/>
    <property type="match status" value="1"/>
</dbReference>
<comment type="subcellular location">
    <subcellularLocation>
        <location evidence="1 9">Cell membrane</location>
        <topology evidence="1 9">Multi-pass membrane protein</topology>
    </subcellularLocation>
</comment>
<comment type="subunit">
    <text evidence="10">Forms a complex with SecD. Part of the essential Sec protein translocation apparatus which comprises SecA, SecYEG and auxiliary proteins SecDF. Other proteins may also be involved.</text>
</comment>
<dbReference type="RefSeq" id="WP_262687921.1">
    <property type="nucleotide sequence ID" value="NZ_JAOQIO010000113.1"/>
</dbReference>
<feature type="transmembrane region" description="Helical" evidence="9">
    <location>
        <begin position="265"/>
        <end position="286"/>
    </location>
</feature>
<protein>
    <recommendedName>
        <fullName evidence="9 10">Multifunctional fusion protein</fullName>
    </recommendedName>
    <domain>
        <recommendedName>
            <fullName evidence="9">Protein translocase subunit SecD</fullName>
        </recommendedName>
    </domain>
    <domain>
        <recommendedName>
            <fullName evidence="10">Protein-export membrane protein SecF</fullName>
        </recommendedName>
    </domain>
</protein>
<dbReference type="InterPro" id="IPR048631">
    <property type="entry name" value="SecD_1st"/>
</dbReference>
<keyword evidence="16" id="KW-1185">Reference proteome</keyword>
<dbReference type="PRINTS" id="PR01755">
    <property type="entry name" value="SECFTRNLCASE"/>
</dbReference>
<keyword evidence="11" id="KW-0732">Signal</keyword>
<evidence type="ECO:0000256" key="2">
    <source>
        <dbReference type="ARBA" id="ARBA00022448"/>
    </source>
</evidence>
<dbReference type="InterPro" id="IPR005665">
    <property type="entry name" value="SecF_bac"/>
</dbReference>
<dbReference type="Gene3D" id="3.30.70.3400">
    <property type="match status" value="1"/>
</dbReference>
<proteinExistence type="inferred from homology"/>
<keyword evidence="3 9" id="KW-1003">Cell membrane</keyword>
<dbReference type="NCBIfam" id="TIGR00916">
    <property type="entry name" value="2A0604s01"/>
    <property type="match status" value="2"/>
</dbReference>